<proteinExistence type="predicted"/>
<dbReference type="EMBL" id="JDVG02000687">
    <property type="protein sequence ID" value="KFB70536.1"/>
    <property type="molecule type" value="Genomic_DNA"/>
</dbReference>
<reference evidence="1 2" key="1">
    <citation type="submission" date="2014-02" db="EMBL/GenBank/DDBJ databases">
        <title>Expanding our view of genomic diversity in Candidatus Accumulibacter clades.</title>
        <authorList>
            <person name="Skennerton C.T."/>
            <person name="Barr J.J."/>
            <person name="Slater F.R."/>
            <person name="Bond P.L."/>
            <person name="Tyson G.W."/>
        </authorList>
    </citation>
    <scope>NUCLEOTIDE SEQUENCE [LARGE SCALE GENOMIC DNA]</scope>
    <source>
        <strain evidence="2">BA-91</strain>
    </source>
</reference>
<gene>
    <name evidence="1" type="ORF">AW09_004369</name>
</gene>
<evidence type="ECO:0000313" key="1">
    <source>
        <dbReference type="EMBL" id="KFB70536.1"/>
    </source>
</evidence>
<accession>A0A084Y742</accession>
<dbReference type="Proteomes" id="UP000020077">
    <property type="component" value="Unassembled WGS sequence"/>
</dbReference>
<dbReference type="Gene3D" id="3.40.50.720">
    <property type="entry name" value="NAD(P)-binding Rossmann-like Domain"/>
    <property type="match status" value="1"/>
</dbReference>
<sequence length="45" mass="5148">MRALLKQLLIFDGRNLFDPALVRSLGLEYFAIGRGRRRVSCPSLQ</sequence>
<name>A0A084Y742_9PROT</name>
<dbReference type="AlphaFoldDB" id="A0A084Y742"/>
<organism evidence="1 2">
    <name type="scientific">Candidatus Accumulibacter phosphatis</name>
    <dbReference type="NCBI Taxonomy" id="327160"/>
    <lineage>
        <taxon>Bacteria</taxon>
        <taxon>Pseudomonadati</taxon>
        <taxon>Pseudomonadota</taxon>
        <taxon>Betaproteobacteria</taxon>
        <taxon>Candidatus Accumulibacter</taxon>
    </lineage>
</organism>
<comment type="caution">
    <text evidence="1">The sequence shown here is derived from an EMBL/GenBank/DDBJ whole genome shotgun (WGS) entry which is preliminary data.</text>
</comment>
<protein>
    <submittedName>
        <fullName evidence="1">Uncharacterized protein</fullName>
    </submittedName>
</protein>
<evidence type="ECO:0000313" key="2">
    <source>
        <dbReference type="Proteomes" id="UP000020077"/>
    </source>
</evidence>